<keyword evidence="3 7" id="KW-0479">Metal-binding</keyword>
<dbReference type="PRINTS" id="PR00465">
    <property type="entry name" value="EP450IV"/>
</dbReference>
<dbReference type="GO" id="GO:0020037">
    <property type="term" value="F:heme binding"/>
    <property type="evidence" value="ECO:0007669"/>
    <property type="project" value="InterPro"/>
</dbReference>
<dbReference type="Pfam" id="PF00067">
    <property type="entry name" value="p450"/>
    <property type="match status" value="1"/>
</dbReference>
<dbReference type="GO" id="GO:0005506">
    <property type="term" value="F:iron ion binding"/>
    <property type="evidence" value="ECO:0007669"/>
    <property type="project" value="InterPro"/>
</dbReference>
<evidence type="ECO:0000313" key="9">
    <source>
        <dbReference type="Proteomes" id="UP000736672"/>
    </source>
</evidence>
<dbReference type="AlphaFoldDB" id="A0A9P9HZ51"/>
<name>A0A9P9HZ51_FUSSL</name>
<reference evidence="8" key="1">
    <citation type="journal article" date="2021" name="Nat. Commun.">
        <title>Genetic determinants of endophytism in the Arabidopsis root mycobiome.</title>
        <authorList>
            <person name="Mesny F."/>
            <person name="Miyauchi S."/>
            <person name="Thiergart T."/>
            <person name="Pickel B."/>
            <person name="Atanasova L."/>
            <person name="Karlsson M."/>
            <person name="Huettel B."/>
            <person name="Barry K.W."/>
            <person name="Haridas S."/>
            <person name="Chen C."/>
            <person name="Bauer D."/>
            <person name="Andreopoulos W."/>
            <person name="Pangilinan J."/>
            <person name="LaButti K."/>
            <person name="Riley R."/>
            <person name="Lipzen A."/>
            <person name="Clum A."/>
            <person name="Drula E."/>
            <person name="Henrissat B."/>
            <person name="Kohler A."/>
            <person name="Grigoriev I.V."/>
            <person name="Martin F.M."/>
            <person name="Hacquard S."/>
        </authorList>
    </citation>
    <scope>NUCLEOTIDE SEQUENCE</scope>
    <source>
        <strain evidence="8">FSSC 5 MPI-SDFR-AT-0091</strain>
    </source>
</reference>
<comment type="similarity">
    <text evidence="2">Belongs to the cytochrome P450 family.</text>
</comment>
<keyword evidence="5 7" id="KW-0408">Iron</keyword>
<dbReference type="GO" id="GO:0004497">
    <property type="term" value="F:monooxygenase activity"/>
    <property type="evidence" value="ECO:0007669"/>
    <property type="project" value="UniProtKB-KW"/>
</dbReference>
<evidence type="ECO:0000313" key="8">
    <source>
        <dbReference type="EMBL" id="KAH7265853.1"/>
    </source>
</evidence>
<dbReference type="InterPro" id="IPR001128">
    <property type="entry name" value="Cyt_P450"/>
</dbReference>
<keyword evidence="6" id="KW-0503">Monooxygenase</keyword>
<evidence type="ECO:0000256" key="4">
    <source>
        <dbReference type="ARBA" id="ARBA00023002"/>
    </source>
</evidence>
<dbReference type="InterPro" id="IPR036396">
    <property type="entry name" value="Cyt_P450_sf"/>
</dbReference>
<dbReference type="Proteomes" id="UP000736672">
    <property type="component" value="Unassembled WGS sequence"/>
</dbReference>
<dbReference type="InterPro" id="IPR002403">
    <property type="entry name" value="Cyt_P450_E_grp-IV"/>
</dbReference>
<evidence type="ECO:0000256" key="1">
    <source>
        <dbReference type="ARBA" id="ARBA00001971"/>
    </source>
</evidence>
<dbReference type="GO" id="GO:0016705">
    <property type="term" value="F:oxidoreductase activity, acting on paired donors, with incorporation or reduction of molecular oxygen"/>
    <property type="evidence" value="ECO:0007669"/>
    <property type="project" value="InterPro"/>
</dbReference>
<dbReference type="SUPFAM" id="SSF48264">
    <property type="entry name" value="Cytochrome P450"/>
    <property type="match status" value="1"/>
</dbReference>
<dbReference type="CDD" id="cd11041">
    <property type="entry name" value="CYP503A1-like"/>
    <property type="match status" value="1"/>
</dbReference>
<dbReference type="PANTHER" id="PTHR46206">
    <property type="entry name" value="CYTOCHROME P450"/>
    <property type="match status" value="1"/>
</dbReference>
<evidence type="ECO:0000256" key="5">
    <source>
        <dbReference type="ARBA" id="ARBA00023004"/>
    </source>
</evidence>
<keyword evidence="7" id="KW-0349">Heme</keyword>
<evidence type="ECO:0000256" key="3">
    <source>
        <dbReference type="ARBA" id="ARBA00022723"/>
    </source>
</evidence>
<feature type="binding site" description="axial binding residue" evidence="7">
    <location>
        <position position="386"/>
    </location>
    <ligand>
        <name>heme</name>
        <dbReference type="ChEBI" id="CHEBI:30413"/>
    </ligand>
    <ligandPart>
        <name>Fe</name>
        <dbReference type="ChEBI" id="CHEBI:18248"/>
    </ligandPart>
</feature>
<comment type="cofactor">
    <cofactor evidence="1 7">
        <name>heme</name>
        <dbReference type="ChEBI" id="CHEBI:30413"/>
    </cofactor>
</comment>
<sequence length="441" mass="49943">MQNPVDFVRESQRKSKNGLFRIATIQGEYVLVTDRHKVAEYIKAADTVLNMQDGANDQQQIPLTMGYGVGHRTYHTSVVRGPITKGIPTKTPMMLEEATLAIDQYIGSPPEYTPIALYQAIALTIGRISNRIYVGTEFCRNEEFLQNAADYAQAVVISAEVLRIFPDWIKPILVQFLPVMKHRRNGYKFLRRYIEDRLEGKLDENGNKPEDLVQWLVDAAPPVERNGPMIAERVMALNVASIHTTTMTVTAALYTLAAQHEKYLEPLRREVIENLEDGELTYGTLQRLPKLESFLRESGRFNIAGLMALQRNARQEFRFSDGTVIPPGAKVGAPSLILHRDPEVYKDPDVFDGFRFCRPEYSGTKEKTPVATTTNYFLFGHGRHPCPGRFLAVHEMKIIFAILLLKYDLKLAPGASPQPWFIGTMAIPDTTLEVLFKVWRS</sequence>
<dbReference type="OrthoDB" id="1844152at2759"/>
<evidence type="ECO:0000256" key="6">
    <source>
        <dbReference type="ARBA" id="ARBA00023033"/>
    </source>
</evidence>
<dbReference type="EMBL" id="JAGTJS010000006">
    <property type="protein sequence ID" value="KAH7265853.1"/>
    <property type="molecule type" value="Genomic_DNA"/>
</dbReference>
<comment type="caution">
    <text evidence="8">The sequence shown here is derived from an EMBL/GenBank/DDBJ whole genome shotgun (WGS) entry which is preliminary data.</text>
</comment>
<protein>
    <submittedName>
        <fullName evidence="8">Cytochrome P450</fullName>
    </submittedName>
</protein>
<gene>
    <name evidence="8" type="ORF">B0J15DRAFT_392536</name>
</gene>
<accession>A0A9P9HZ51</accession>
<keyword evidence="9" id="KW-1185">Reference proteome</keyword>
<proteinExistence type="inferred from homology"/>
<evidence type="ECO:0000256" key="2">
    <source>
        <dbReference type="ARBA" id="ARBA00010617"/>
    </source>
</evidence>
<keyword evidence="4" id="KW-0560">Oxidoreductase</keyword>
<dbReference type="Gene3D" id="1.10.630.10">
    <property type="entry name" value="Cytochrome P450"/>
    <property type="match status" value="1"/>
</dbReference>
<evidence type="ECO:0000256" key="7">
    <source>
        <dbReference type="PIRSR" id="PIRSR602403-1"/>
    </source>
</evidence>
<organism evidence="8 9">
    <name type="scientific">Fusarium solani</name>
    <name type="common">Filamentous fungus</name>
    <dbReference type="NCBI Taxonomy" id="169388"/>
    <lineage>
        <taxon>Eukaryota</taxon>
        <taxon>Fungi</taxon>
        <taxon>Dikarya</taxon>
        <taxon>Ascomycota</taxon>
        <taxon>Pezizomycotina</taxon>
        <taxon>Sordariomycetes</taxon>
        <taxon>Hypocreomycetidae</taxon>
        <taxon>Hypocreales</taxon>
        <taxon>Nectriaceae</taxon>
        <taxon>Fusarium</taxon>
        <taxon>Fusarium solani species complex</taxon>
    </lineage>
</organism>